<dbReference type="GO" id="GO:0004825">
    <property type="term" value="F:methionine-tRNA ligase activity"/>
    <property type="evidence" value="ECO:0007669"/>
    <property type="project" value="UniProtKB-EC"/>
</dbReference>
<dbReference type="PROSITE" id="PS00178">
    <property type="entry name" value="AA_TRNA_LIGASE_I"/>
    <property type="match status" value="1"/>
</dbReference>
<dbReference type="AlphaFoldDB" id="A0A1I3KL42"/>
<organism evidence="11 12">
    <name type="scientific">Xenorhabdus mauleonii</name>
    <dbReference type="NCBI Taxonomy" id="351675"/>
    <lineage>
        <taxon>Bacteria</taxon>
        <taxon>Pseudomonadati</taxon>
        <taxon>Pseudomonadota</taxon>
        <taxon>Gammaproteobacteria</taxon>
        <taxon>Enterobacterales</taxon>
        <taxon>Morganellaceae</taxon>
        <taxon>Xenorhabdus</taxon>
    </lineage>
</organism>
<evidence type="ECO:0000256" key="5">
    <source>
        <dbReference type="ARBA" id="ARBA00023146"/>
    </source>
</evidence>
<dbReference type="InterPro" id="IPR013096">
    <property type="entry name" value="Cupin_2"/>
</dbReference>
<dbReference type="RefSeq" id="WP_092508088.1">
    <property type="nucleotide sequence ID" value="NZ_CAWNQB010000023.1"/>
</dbReference>
<evidence type="ECO:0000259" key="8">
    <source>
        <dbReference type="Pfam" id="PF07883"/>
    </source>
</evidence>
<keyword evidence="5 7" id="KW-0030">Aminoacyl-tRNA synthetase</keyword>
<evidence type="ECO:0000256" key="1">
    <source>
        <dbReference type="ARBA" id="ARBA00022598"/>
    </source>
</evidence>
<evidence type="ECO:0000256" key="7">
    <source>
        <dbReference type="RuleBase" id="RU363039"/>
    </source>
</evidence>
<dbReference type="InterPro" id="IPR011051">
    <property type="entry name" value="RmlC_Cupin_sf"/>
</dbReference>
<dbReference type="Gene3D" id="3.40.50.620">
    <property type="entry name" value="HUPs"/>
    <property type="match status" value="1"/>
</dbReference>
<accession>A0A1I3KL42</accession>
<dbReference type="PANTHER" id="PTHR45765:SF1">
    <property type="entry name" value="METHIONINE--TRNA LIGASE, CYTOPLASMIC"/>
    <property type="match status" value="1"/>
</dbReference>
<dbReference type="SUPFAM" id="SSF57770">
    <property type="entry name" value="Methionyl-tRNA synthetase (MetRS), Zn-domain"/>
    <property type="match status" value="1"/>
</dbReference>
<gene>
    <name evidence="11" type="ORF">SAMN05421680_103120</name>
    <name evidence="10" type="ORF">Xmau_01291</name>
</gene>
<dbReference type="Proteomes" id="UP000198919">
    <property type="component" value="Unassembled WGS sequence"/>
</dbReference>
<evidence type="ECO:0000313" key="10">
    <source>
        <dbReference type="EMBL" id="PHM45086.1"/>
    </source>
</evidence>
<name>A0A1I3KL42_9GAMM</name>
<dbReference type="InterPro" id="IPR015413">
    <property type="entry name" value="Methionyl/Leucyl_tRNA_Synth"/>
</dbReference>
<evidence type="ECO:0000256" key="4">
    <source>
        <dbReference type="ARBA" id="ARBA00022917"/>
    </source>
</evidence>
<dbReference type="STRING" id="351675.SAMN05421680_103120"/>
<dbReference type="PANTHER" id="PTHR45765">
    <property type="entry name" value="METHIONINE--TRNA LIGASE"/>
    <property type="match status" value="1"/>
</dbReference>
<dbReference type="GO" id="GO:0006431">
    <property type="term" value="P:methionyl-tRNA aminoacylation"/>
    <property type="evidence" value="ECO:0007669"/>
    <property type="project" value="TreeGrafter"/>
</dbReference>
<dbReference type="GO" id="GO:0005829">
    <property type="term" value="C:cytosol"/>
    <property type="evidence" value="ECO:0007669"/>
    <property type="project" value="TreeGrafter"/>
</dbReference>
<evidence type="ECO:0000256" key="2">
    <source>
        <dbReference type="ARBA" id="ARBA00022741"/>
    </source>
</evidence>
<evidence type="ECO:0000259" key="9">
    <source>
        <dbReference type="Pfam" id="PF09334"/>
    </source>
</evidence>
<dbReference type="InterPro" id="IPR029038">
    <property type="entry name" value="MetRS_Zn"/>
</dbReference>
<keyword evidence="1 7" id="KW-0436">Ligase</keyword>
<sequence length="662" mass="74832">MKRSEVFNVMSSQNMSDEKWDGDIFRINPIPEDSAVSIRLMNMKPGSSTERHNHTEVEFWTIISGSVRIHMDGSSFILQRGDSIRVEPLQRHRIEALEQGAVMQTVWWHNQEIFDNNLIERNQIDKDPQKPLLIVPAMLTPNGGMHVGHAGGPFMFADVLARISRMNGRETYLVQGTHGHLEHIQIAANAAGVDYYSLAEKNTERLKKSLRLLGVNEDIFLETRPCKRGTEIVHEVLFRLMDQGLIVERVHNVPFDVRTGQFCVDAFVHGDCPHCGGESSGTECEGCGALVLDADLKNPVNLAGEPLTHKPLKRLFLRLEGMRKEIEAFISNELMPTQAKLYVESWLSQELPEVCLTNPNSAGIPVNIAGFEHLKFTVPMEYVPRHLLAVEKIGELKGMQLRWNEIAKEDFPELAILFGVDNSFGRLLVIPAVLAAIGLPGFVPRHVLPNQMMTLNGEKFSTSRNHAIWVDQYVTAENAEPLRFYLCKFRANRITVDFRVEEFEAFNVEFWHGQLKACVAIAQALIAKVTQNGELPGPGQWSADCVSFFSHCTWFDEQIRQCYSPVMPNVRLLMRGIISFIDEMQTFIEDASLMQKPLFVNSALNRTRARLVAKALISLSVALYPITPNFSRNLIAPLGLGYPDFTLLDVDWMNHELKNVQH</sequence>
<reference evidence="11" key="1">
    <citation type="submission" date="2016-10" db="EMBL/GenBank/DDBJ databases">
        <authorList>
            <person name="de Groot N.N."/>
        </authorList>
    </citation>
    <scope>NUCLEOTIDE SEQUENCE [LARGE SCALE GENOMIC DNA]</scope>
    <source>
        <strain evidence="11">DSM 17908</strain>
    </source>
</reference>
<dbReference type="InterPro" id="IPR014710">
    <property type="entry name" value="RmlC-like_jellyroll"/>
</dbReference>
<evidence type="ECO:0000313" key="13">
    <source>
        <dbReference type="Proteomes" id="UP000224607"/>
    </source>
</evidence>
<evidence type="ECO:0000313" key="11">
    <source>
        <dbReference type="EMBL" id="SFI73231.1"/>
    </source>
</evidence>
<dbReference type="SUPFAM" id="SSF52374">
    <property type="entry name" value="Nucleotidylyl transferase"/>
    <property type="match status" value="1"/>
</dbReference>
<dbReference type="EMBL" id="FORG01000003">
    <property type="protein sequence ID" value="SFI73231.1"/>
    <property type="molecule type" value="Genomic_DNA"/>
</dbReference>
<reference evidence="10 13" key="3">
    <citation type="journal article" date="2017" name="Nat. Microbiol.">
        <title>Natural product diversity associated with the nematode symbionts Photorhabdus and Xenorhabdus.</title>
        <authorList>
            <person name="Tobias N.J."/>
            <person name="Wolff H."/>
            <person name="Djahanschiri B."/>
            <person name="Grundmann F."/>
            <person name="Kronenwerth M."/>
            <person name="Shi Y.M."/>
            <person name="Simonyi S."/>
            <person name="Grun P."/>
            <person name="Shapiro-Ilan D."/>
            <person name="Pidot S.J."/>
            <person name="Stinear T.P."/>
            <person name="Ebersberger I."/>
            <person name="Bode H.B."/>
        </authorList>
    </citation>
    <scope>NUCLEOTIDE SEQUENCE [LARGE SCALE GENOMIC DNA]</scope>
    <source>
        <strain evidence="10 13">DSM 17908</strain>
    </source>
</reference>
<feature type="domain" description="Cupin type-2" evidence="8">
    <location>
        <begin position="40"/>
        <end position="102"/>
    </location>
</feature>
<proteinExistence type="inferred from homology"/>
<dbReference type="GO" id="GO:0005524">
    <property type="term" value="F:ATP binding"/>
    <property type="evidence" value="ECO:0007669"/>
    <property type="project" value="UniProtKB-KW"/>
</dbReference>
<evidence type="ECO:0000256" key="3">
    <source>
        <dbReference type="ARBA" id="ARBA00022840"/>
    </source>
</evidence>
<evidence type="ECO:0000256" key="6">
    <source>
        <dbReference type="ARBA" id="ARBA00047364"/>
    </source>
</evidence>
<feature type="domain" description="Methionyl/Leucyl tRNA synthetase" evidence="9">
    <location>
        <begin position="133"/>
        <end position="504"/>
    </location>
</feature>
<dbReference type="InterPro" id="IPR001412">
    <property type="entry name" value="aa-tRNA-synth_I_CS"/>
</dbReference>
<dbReference type="Pfam" id="PF09334">
    <property type="entry name" value="tRNA-synt_1g"/>
    <property type="match status" value="1"/>
</dbReference>
<dbReference type="EMBL" id="NITY01000003">
    <property type="protein sequence ID" value="PHM45086.1"/>
    <property type="molecule type" value="Genomic_DNA"/>
</dbReference>
<dbReference type="InterPro" id="IPR023458">
    <property type="entry name" value="Met-tRNA_ligase_1"/>
</dbReference>
<protein>
    <submittedName>
        <fullName evidence="11">Methionyl-tRNA synthetase</fullName>
    </submittedName>
</protein>
<dbReference type="Gene3D" id="2.60.120.10">
    <property type="entry name" value="Jelly Rolls"/>
    <property type="match status" value="1"/>
</dbReference>
<keyword evidence="2 7" id="KW-0547">Nucleotide-binding</keyword>
<keyword evidence="13" id="KW-1185">Reference proteome</keyword>
<dbReference type="Pfam" id="PF07883">
    <property type="entry name" value="Cupin_2"/>
    <property type="match status" value="1"/>
</dbReference>
<keyword evidence="3 7" id="KW-0067">ATP-binding</keyword>
<reference evidence="12" key="2">
    <citation type="submission" date="2016-10" db="EMBL/GenBank/DDBJ databases">
        <authorList>
            <person name="Varghese N."/>
            <person name="Submissions S."/>
        </authorList>
    </citation>
    <scope>NUCLEOTIDE SEQUENCE [LARGE SCALE GENOMIC DNA]</scope>
    <source>
        <strain evidence="12">DSM 17908</strain>
    </source>
</reference>
<comment type="catalytic activity">
    <reaction evidence="6">
        <text>tRNA(Met) + L-methionine + ATP = L-methionyl-tRNA(Met) + AMP + diphosphate</text>
        <dbReference type="Rhea" id="RHEA:13481"/>
        <dbReference type="Rhea" id="RHEA-COMP:9667"/>
        <dbReference type="Rhea" id="RHEA-COMP:9698"/>
        <dbReference type="ChEBI" id="CHEBI:30616"/>
        <dbReference type="ChEBI" id="CHEBI:33019"/>
        <dbReference type="ChEBI" id="CHEBI:57844"/>
        <dbReference type="ChEBI" id="CHEBI:78442"/>
        <dbReference type="ChEBI" id="CHEBI:78530"/>
        <dbReference type="ChEBI" id="CHEBI:456215"/>
        <dbReference type="EC" id="6.1.1.10"/>
    </reaction>
</comment>
<evidence type="ECO:0000313" key="12">
    <source>
        <dbReference type="Proteomes" id="UP000198919"/>
    </source>
</evidence>
<dbReference type="InterPro" id="IPR014729">
    <property type="entry name" value="Rossmann-like_a/b/a_fold"/>
</dbReference>
<keyword evidence="4 7" id="KW-0648">Protein biosynthesis</keyword>
<dbReference type="OrthoDB" id="9810191at2"/>
<dbReference type="SUPFAM" id="SSF51182">
    <property type="entry name" value="RmlC-like cupins"/>
    <property type="match status" value="1"/>
</dbReference>
<comment type="similarity">
    <text evidence="7">Belongs to the class-I aminoacyl-tRNA synthetase family.</text>
</comment>
<dbReference type="Proteomes" id="UP000224607">
    <property type="component" value="Unassembled WGS sequence"/>
</dbReference>
<dbReference type="Gene3D" id="2.20.28.20">
    <property type="entry name" value="Methionyl-tRNA synthetase, Zn-domain"/>
    <property type="match status" value="1"/>
</dbReference>